<keyword evidence="2" id="KW-0808">Transferase</keyword>
<dbReference type="OrthoDB" id="9782710at2"/>
<feature type="domain" description="Carbohydrate kinase FGGY C-terminal" evidence="6">
    <location>
        <begin position="250"/>
        <end position="436"/>
    </location>
</feature>
<keyword evidence="3 7" id="KW-0418">Kinase</keyword>
<dbReference type="InterPro" id="IPR050406">
    <property type="entry name" value="FGGY_Carb_Kinase"/>
</dbReference>
<evidence type="ECO:0000256" key="1">
    <source>
        <dbReference type="ARBA" id="ARBA00009156"/>
    </source>
</evidence>
<evidence type="ECO:0000313" key="8">
    <source>
        <dbReference type="Proteomes" id="UP000032254"/>
    </source>
</evidence>
<dbReference type="RefSeq" id="WP_043967720.1">
    <property type="nucleotide sequence ID" value="NZ_JXSX01000003.1"/>
</dbReference>
<gene>
    <name evidence="7" type="ORF">TK50_25350</name>
</gene>
<evidence type="ECO:0000256" key="3">
    <source>
        <dbReference type="ARBA" id="ARBA00022777"/>
    </source>
</evidence>
<feature type="region of interest" description="Disordered" evidence="4">
    <location>
        <begin position="450"/>
        <end position="470"/>
    </location>
</feature>
<evidence type="ECO:0000259" key="6">
    <source>
        <dbReference type="Pfam" id="PF02782"/>
    </source>
</evidence>
<dbReference type="Gene3D" id="3.30.420.40">
    <property type="match status" value="2"/>
</dbReference>
<reference evidence="7 8" key="1">
    <citation type="submission" date="2015-01" db="EMBL/GenBank/DDBJ databases">
        <title>Sequencing and annotation of Micromonospora carbonacea strain JXNU-1 genome.</title>
        <authorList>
            <person name="Long Z."/>
            <person name="Huang Y."/>
            <person name="Jiang Y."/>
        </authorList>
    </citation>
    <scope>NUCLEOTIDE SEQUENCE [LARGE SCALE GENOMIC DNA]</scope>
    <source>
        <strain evidence="7 8">JXNU-1</strain>
    </source>
</reference>
<evidence type="ECO:0000256" key="4">
    <source>
        <dbReference type="SAM" id="MobiDB-lite"/>
    </source>
</evidence>
<name>A0A0D0WQ77_9ACTN</name>
<evidence type="ECO:0000259" key="5">
    <source>
        <dbReference type="Pfam" id="PF00370"/>
    </source>
</evidence>
<feature type="domain" description="Carbohydrate kinase FGGY N-terminal" evidence="5">
    <location>
        <begin position="3"/>
        <end position="241"/>
    </location>
</feature>
<dbReference type="InterPro" id="IPR043129">
    <property type="entry name" value="ATPase_NBD"/>
</dbReference>
<dbReference type="GO" id="GO:0016301">
    <property type="term" value="F:kinase activity"/>
    <property type="evidence" value="ECO:0007669"/>
    <property type="project" value="UniProtKB-KW"/>
</dbReference>
<dbReference type="Proteomes" id="UP000032254">
    <property type="component" value="Unassembled WGS sequence"/>
</dbReference>
<keyword evidence="8" id="KW-1185">Reference proteome</keyword>
<dbReference type="EMBL" id="JXSX01000003">
    <property type="protein sequence ID" value="KIR61101.1"/>
    <property type="molecule type" value="Genomic_DNA"/>
</dbReference>
<dbReference type="AlphaFoldDB" id="A0A0D0WQ77"/>
<dbReference type="PIRSF" id="PIRSF000538">
    <property type="entry name" value="GlpK"/>
    <property type="match status" value="1"/>
</dbReference>
<feature type="region of interest" description="Disordered" evidence="4">
    <location>
        <begin position="332"/>
        <end position="351"/>
    </location>
</feature>
<evidence type="ECO:0000256" key="2">
    <source>
        <dbReference type="ARBA" id="ARBA00022679"/>
    </source>
</evidence>
<dbReference type="PATRIC" id="fig|47853.6.peg.5311"/>
<comment type="similarity">
    <text evidence="1">Belongs to the FGGY kinase family.</text>
</comment>
<dbReference type="InterPro" id="IPR000577">
    <property type="entry name" value="Carb_kinase_FGGY"/>
</dbReference>
<organism evidence="7 8">
    <name type="scientific">Micromonospora haikouensis</name>
    <dbReference type="NCBI Taxonomy" id="686309"/>
    <lineage>
        <taxon>Bacteria</taxon>
        <taxon>Bacillati</taxon>
        <taxon>Actinomycetota</taxon>
        <taxon>Actinomycetes</taxon>
        <taxon>Micromonosporales</taxon>
        <taxon>Micromonosporaceae</taxon>
        <taxon>Micromonospora</taxon>
    </lineage>
</organism>
<evidence type="ECO:0000313" key="7">
    <source>
        <dbReference type="EMBL" id="KIR61101.1"/>
    </source>
</evidence>
<dbReference type="Pfam" id="PF02782">
    <property type="entry name" value="FGGY_C"/>
    <property type="match status" value="1"/>
</dbReference>
<dbReference type="SUPFAM" id="SSF53067">
    <property type="entry name" value="Actin-like ATPase domain"/>
    <property type="match status" value="2"/>
</dbReference>
<dbReference type="InterPro" id="IPR018485">
    <property type="entry name" value="FGGY_C"/>
</dbReference>
<dbReference type="GO" id="GO:0005975">
    <property type="term" value="P:carbohydrate metabolic process"/>
    <property type="evidence" value="ECO:0007669"/>
    <property type="project" value="InterPro"/>
</dbReference>
<protein>
    <submittedName>
        <fullName evidence="7">Carbohydrate kinase</fullName>
    </submittedName>
</protein>
<dbReference type="PANTHER" id="PTHR43095:SF2">
    <property type="entry name" value="GLUCONOKINASE"/>
    <property type="match status" value="1"/>
</dbReference>
<comment type="caution">
    <text evidence="7">The sequence shown here is derived from an EMBL/GenBank/DDBJ whole genome shotgun (WGS) entry which is preliminary data.</text>
</comment>
<proteinExistence type="inferred from homology"/>
<accession>A0A0D0WQ77</accession>
<dbReference type="GeneID" id="301307368"/>
<dbReference type="InterPro" id="IPR018484">
    <property type="entry name" value="FGGY_N"/>
</dbReference>
<dbReference type="Pfam" id="PF00370">
    <property type="entry name" value="FGGY_N"/>
    <property type="match status" value="1"/>
</dbReference>
<dbReference type="PANTHER" id="PTHR43095">
    <property type="entry name" value="SUGAR KINASE"/>
    <property type="match status" value="1"/>
</dbReference>
<sequence length="470" mass="48573">MNILALDLGTSSVRGLVLDPEAVPRPGALARRKVRVTVDDDGAGTLDAPAYLACLAECLDELAAGGHLRDVGLVATSAQWHSVLPVDRAGEPLGPVLTWLDTRPEPPAGATGPADGAAFHRRTGTWWHRCYWSVRLPWLRGRASTPPARFLGLAEYVLGGLLDAAPMSVSQASGTGLLDLRTLTWDAEACELAAAGPGQLPELAGDGWRGRLRPEHARRWPQLAEAAWAAPVGDGAASNVGSGAVDPGRAAVTVGTSSAVRLVQAVPAGAELPPLPDRLWRYRVDHDHVVTGAAYSSGGNLFAWADRELRLPRGAALDAALARIPRGGGVAADPHFGGDRPPGHAPAGSGGLGGLSFGTDAVDILAGLMSGVCRLVAADLVELESTVGGPVEVVLGGGAVEASAWWRESFADVLAPRGVYHHPDPEVGATGAARVALGRLDAAVPLVAIGRTDEPPSPTPSGQRHPRYPS</sequence>